<dbReference type="eggNOG" id="ENOG502SQ45">
    <property type="taxonomic scope" value="Eukaryota"/>
</dbReference>
<dbReference type="Proteomes" id="UP000013827">
    <property type="component" value="Unassembled WGS sequence"/>
</dbReference>
<dbReference type="RefSeq" id="XP_005768896.1">
    <property type="nucleotide sequence ID" value="XM_005768839.1"/>
</dbReference>
<dbReference type="EnsemblProtists" id="EOD16467">
    <property type="protein sequence ID" value="EOD16467"/>
    <property type="gene ID" value="EMIHUDRAFT_245097"/>
</dbReference>
<dbReference type="AlphaFoldDB" id="A0A0D3IYY2"/>
<name>A0A0D3IYY2_EMIH1</name>
<dbReference type="HOGENOM" id="CLU_1423913_0_0_1"/>
<dbReference type="PaxDb" id="2903-EOD16467"/>
<evidence type="ECO:0000313" key="1">
    <source>
        <dbReference type="EnsemblProtists" id="EOD16467"/>
    </source>
</evidence>
<evidence type="ECO:0000313" key="2">
    <source>
        <dbReference type="Proteomes" id="UP000013827"/>
    </source>
</evidence>
<dbReference type="KEGG" id="ehx:EMIHUDRAFT_245097"/>
<proteinExistence type="predicted"/>
<accession>A0A0D3IYY2</accession>
<sequence>MGGAPSVTNCESVTATAAVLVGHAARVASAVGADVVTTTETFDFFWRGQFAGFIVKGQFSYNQADVPPNGIVREEHLLSLDVSFYDPQGVHLRTYSDNHLRSVDSSGNPYVNFAFDTLSQELLQDGTFNVDDDIHRYRNGFTPHLHVDDWNNATGAGEFGFPIGYSSHKDASFAYATTADKIEGGKAKRSA</sequence>
<organism evidence="1 2">
    <name type="scientific">Emiliania huxleyi (strain CCMP1516)</name>
    <dbReference type="NCBI Taxonomy" id="280463"/>
    <lineage>
        <taxon>Eukaryota</taxon>
        <taxon>Haptista</taxon>
        <taxon>Haptophyta</taxon>
        <taxon>Prymnesiophyceae</taxon>
        <taxon>Isochrysidales</taxon>
        <taxon>Noelaerhabdaceae</taxon>
        <taxon>Emiliania</taxon>
    </lineage>
</organism>
<reference evidence="2" key="1">
    <citation type="journal article" date="2013" name="Nature">
        <title>Pan genome of the phytoplankton Emiliania underpins its global distribution.</title>
        <authorList>
            <person name="Read B.A."/>
            <person name="Kegel J."/>
            <person name="Klute M.J."/>
            <person name="Kuo A."/>
            <person name="Lefebvre S.C."/>
            <person name="Maumus F."/>
            <person name="Mayer C."/>
            <person name="Miller J."/>
            <person name="Monier A."/>
            <person name="Salamov A."/>
            <person name="Young J."/>
            <person name="Aguilar M."/>
            <person name="Claverie J.M."/>
            <person name="Frickenhaus S."/>
            <person name="Gonzalez K."/>
            <person name="Herman E.K."/>
            <person name="Lin Y.C."/>
            <person name="Napier J."/>
            <person name="Ogata H."/>
            <person name="Sarno A.F."/>
            <person name="Shmutz J."/>
            <person name="Schroeder D."/>
            <person name="de Vargas C."/>
            <person name="Verret F."/>
            <person name="von Dassow P."/>
            <person name="Valentin K."/>
            <person name="Van de Peer Y."/>
            <person name="Wheeler G."/>
            <person name="Dacks J.B."/>
            <person name="Delwiche C.F."/>
            <person name="Dyhrman S.T."/>
            <person name="Glockner G."/>
            <person name="John U."/>
            <person name="Richards T."/>
            <person name="Worden A.Z."/>
            <person name="Zhang X."/>
            <person name="Grigoriev I.V."/>
            <person name="Allen A.E."/>
            <person name="Bidle K."/>
            <person name="Borodovsky M."/>
            <person name="Bowler C."/>
            <person name="Brownlee C."/>
            <person name="Cock J.M."/>
            <person name="Elias M."/>
            <person name="Gladyshev V.N."/>
            <person name="Groth M."/>
            <person name="Guda C."/>
            <person name="Hadaegh A."/>
            <person name="Iglesias-Rodriguez M.D."/>
            <person name="Jenkins J."/>
            <person name="Jones B.M."/>
            <person name="Lawson T."/>
            <person name="Leese F."/>
            <person name="Lindquist E."/>
            <person name="Lobanov A."/>
            <person name="Lomsadze A."/>
            <person name="Malik S.B."/>
            <person name="Marsh M.E."/>
            <person name="Mackinder L."/>
            <person name="Mock T."/>
            <person name="Mueller-Roeber B."/>
            <person name="Pagarete A."/>
            <person name="Parker M."/>
            <person name="Probert I."/>
            <person name="Quesneville H."/>
            <person name="Raines C."/>
            <person name="Rensing S.A."/>
            <person name="Riano-Pachon D.M."/>
            <person name="Richier S."/>
            <person name="Rokitta S."/>
            <person name="Shiraiwa Y."/>
            <person name="Soanes D.M."/>
            <person name="van der Giezen M."/>
            <person name="Wahlund T.M."/>
            <person name="Williams B."/>
            <person name="Wilson W."/>
            <person name="Wolfe G."/>
            <person name="Wurch L.L."/>
        </authorList>
    </citation>
    <scope>NUCLEOTIDE SEQUENCE</scope>
</reference>
<protein>
    <submittedName>
        <fullName evidence="1">Uncharacterized protein</fullName>
    </submittedName>
</protein>
<dbReference type="GeneID" id="17262611"/>
<keyword evidence="2" id="KW-1185">Reference proteome</keyword>
<reference evidence="1" key="2">
    <citation type="submission" date="2024-10" db="UniProtKB">
        <authorList>
            <consortium name="EnsemblProtists"/>
        </authorList>
    </citation>
    <scope>IDENTIFICATION</scope>
</reference>